<dbReference type="AlphaFoldDB" id="C1GFU4"/>
<keyword evidence="12" id="KW-1185">Reference proteome</keyword>
<evidence type="ECO:0000256" key="2">
    <source>
        <dbReference type="ARBA" id="ARBA00008612"/>
    </source>
</evidence>
<evidence type="ECO:0000313" key="11">
    <source>
        <dbReference type="EMBL" id="EEH50051.2"/>
    </source>
</evidence>
<dbReference type="OMA" id="CTDILPR"/>
<evidence type="ECO:0000259" key="10">
    <source>
        <dbReference type="Pfam" id="PF00248"/>
    </source>
</evidence>
<dbReference type="PANTHER" id="PTHR13295:SF4">
    <property type="entry name" value="GLUTAMATE--CYSTEINE LIGASE REGULATORY SUBUNIT"/>
    <property type="match status" value="1"/>
</dbReference>
<dbReference type="Gene3D" id="3.20.20.100">
    <property type="entry name" value="NADP-dependent oxidoreductase domain"/>
    <property type="match status" value="1"/>
</dbReference>
<organism evidence="11 12">
    <name type="scientific">Paracoccidioides brasiliensis (strain Pb18)</name>
    <dbReference type="NCBI Taxonomy" id="502780"/>
    <lineage>
        <taxon>Eukaryota</taxon>
        <taxon>Fungi</taxon>
        <taxon>Dikarya</taxon>
        <taxon>Ascomycota</taxon>
        <taxon>Pezizomycotina</taxon>
        <taxon>Eurotiomycetes</taxon>
        <taxon>Eurotiomycetidae</taxon>
        <taxon>Onygenales</taxon>
        <taxon>Ajellomycetaceae</taxon>
        <taxon>Paracoccidioides</taxon>
    </lineage>
</organism>
<reference evidence="11 12" key="1">
    <citation type="journal article" date="2011" name="PLoS Genet.">
        <title>Comparative genomic analysis of human fungal pathogens causing paracoccidioidomycosis.</title>
        <authorList>
            <person name="Desjardins C.A."/>
            <person name="Champion M.D."/>
            <person name="Holder J.W."/>
            <person name="Muszewska A."/>
            <person name="Goldberg J."/>
            <person name="Bailao A.M."/>
            <person name="Brigido M.M."/>
            <person name="Ferreira M.E."/>
            <person name="Garcia A.M."/>
            <person name="Grynberg M."/>
            <person name="Gujja S."/>
            <person name="Heiman D.I."/>
            <person name="Henn M.R."/>
            <person name="Kodira C.D."/>
            <person name="Leon-Narvaez H."/>
            <person name="Longo L.V."/>
            <person name="Ma L.J."/>
            <person name="Malavazi I."/>
            <person name="Matsuo A.L."/>
            <person name="Morais F.V."/>
            <person name="Pereira M."/>
            <person name="Rodriguez-Brito S."/>
            <person name="Sakthikumar S."/>
            <person name="Salem-Izacc S.M."/>
            <person name="Sykes S.M."/>
            <person name="Teixeira M.M."/>
            <person name="Vallejo M.C."/>
            <person name="Walter M.E."/>
            <person name="Yandava C."/>
            <person name="Young S."/>
            <person name="Zeng Q."/>
            <person name="Zucker J."/>
            <person name="Felipe M.S."/>
            <person name="Goldman G.H."/>
            <person name="Haas B.J."/>
            <person name="McEwen J.G."/>
            <person name="Nino-Vega G."/>
            <person name="Puccia R."/>
            <person name="San-Blas G."/>
            <person name="Soares C.M."/>
            <person name="Birren B.W."/>
            <person name="Cuomo C.A."/>
        </authorList>
    </citation>
    <scope>NUCLEOTIDE SEQUENCE [LARGE SCALE GENOMIC DNA]</scope>
    <source>
        <strain evidence="11 12">Pb18</strain>
    </source>
</reference>
<dbReference type="PANTHER" id="PTHR13295">
    <property type="entry name" value="GLUTAMATE CYSTEINE LIGASE REGULATORY SUBUNIT"/>
    <property type="match status" value="1"/>
</dbReference>
<dbReference type="RefSeq" id="XP_010761360.1">
    <property type="nucleotide sequence ID" value="XM_010763058.1"/>
</dbReference>
<evidence type="ECO:0000256" key="6">
    <source>
        <dbReference type="ARBA" id="ARBA00030406"/>
    </source>
</evidence>
<evidence type="ECO:0000256" key="7">
    <source>
        <dbReference type="ARBA" id="ARBA00031154"/>
    </source>
</evidence>
<dbReference type="GO" id="GO:0016491">
    <property type="term" value="F:oxidoreductase activity"/>
    <property type="evidence" value="ECO:0007669"/>
    <property type="project" value="UniProtKB-KW"/>
</dbReference>
<dbReference type="GeneID" id="22584928"/>
<dbReference type="InParanoid" id="C1GFU4"/>
<sequence length="343" mass="37610">MYKANTKSRNIVSGGPSVIQRQTCNKSNVELLNALRSNFVAAQHIEPSHTNTNGALQAIHAAPQRLSYSNYTTWTSKQGQILYVPAIDFSEGGLIEDRDQYDITVKLFYLPGVPASRRCGHTREAIDLVLKELHVSSIDLLIVSFPGISFDEDDEDDNEGEREDVRVSNGTKAGCGNCTNDPSVAPDLESIVQTWRTLESLHAKGMIFQLGLAEFDSDRLARFLPHTKIRPAVDQINVKDCCVVPKALILFARQENIELLTHNDCTDILPQGTIRDLLARGEKGAGILSPTATAEDGGLNGDIVPQWVVKYTAVVKDRGVIENKGYFALAEVGSCINSTELTE</sequence>
<evidence type="ECO:0000256" key="4">
    <source>
        <dbReference type="ARBA" id="ARBA00022684"/>
    </source>
</evidence>
<protein>
    <recommendedName>
        <fullName evidence="8">GCS light chain</fullName>
    </recommendedName>
    <alternativeName>
        <fullName evidence="6">Gamma-ECS regulatory subunit</fullName>
    </alternativeName>
    <alternativeName>
        <fullName evidence="9">Gamma-glutamylcysteine synthetase regulatory subunit</fullName>
    </alternativeName>
    <alternativeName>
        <fullName evidence="7">Glutamate--cysteine ligase modifier subunit</fullName>
    </alternativeName>
</protein>
<name>C1GFU4_PARBD</name>
<gene>
    <name evidence="11" type="ORF">PADG_06130</name>
</gene>
<dbReference type="eggNOG" id="KOG3023">
    <property type="taxonomic scope" value="Eukaryota"/>
</dbReference>
<dbReference type="VEuPathDB" id="FungiDB:PADG_06130"/>
<evidence type="ECO:0000256" key="3">
    <source>
        <dbReference type="ARBA" id="ARBA00011532"/>
    </source>
</evidence>
<dbReference type="InterPro" id="IPR023210">
    <property type="entry name" value="NADP_OxRdtase_dom"/>
</dbReference>
<dbReference type="InterPro" id="IPR032963">
    <property type="entry name" value="Gclm"/>
</dbReference>
<feature type="domain" description="NADP-dependent oxidoreductase" evidence="10">
    <location>
        <begin position="97"/>
        <end position="261"/>
    </location>
</feature>
<dbReference type="GO" id="GO:0035226">
    <property type="term" value="F:glutamate-cysteine ligase catalytic subunit binding"/>
    <property type="evidence" value="ECO:0007669"/>
    <property type="project" value="InterPro"/>
</dbReference>
<comment type="pathway">
    <text evidence="1">Sulfur metabolism; glutathione biosynthesis; glutathione from L-cysteine and L-glutamate: step 1/2.</text>
</comment>
<dbReference type="GO" id="GO:0006750">
    <property type="term" value="P:glutathione biosynthetic process"/>
    <property type="evidence" value="ECO:0007669"/>
    <property type="project" value="UniProtKB-UniPathway"/>
</dbReference>
<dbReference type="GO" id="GO:0030234">
    <property type="term" value="F:enzyme regulator activity"/>
    <property type="evidence" value="ECO:0007669"/>
    <property type="project" value="TreeGrafter"/>
</dbReference>
<dbReference type="EMBL" id="KN275963">
    <property type="protein sequence ID" value="EEH50051.2"/>
    <property type="molecule type" value="Genomic_DNA"/>
</dbReference>
<evidence type="ECO:0000313" key="12">
    <source>
        <dbReference type="Proteomes" id="UP000001628"/>
    </source>
</evidence>
<evidence type="ECO:0000256" key="5">
    <source>
        <dbReference type="ARBA" id="ARBA00023002"/>
    </source>
</evidence>
<dbReference type="UniPathway" id="UPA00142">
    <property type="reaction ID" value="UER00209"/>
</dbReference>
<dbReference type="GO" id="GO:0017109">
    <property type="term" value="C:glutamate-cysteine ligase complex"/>
    <property type="evidence" value="ECO:0007669"/>
    <property type="project" value="TreeGrafter"/>
</dbReference>
<comment type="subunit">
    <text evidence="3">Heterodimer of a catalytic heavy chain and a regulatory light chain.</text>
</comment>
<accession>C1GFU4</accession>
<dbReference type="STRING" id="502780.C1GFU4"/>
<dbReference type="SUPFAM" id="SSF51430">
    <property type="entry name" value="NAD(P)-linked oxidoreductase"/>
    <property type="match status" value="1"/>
</dbReference>
<proteinExistence type="inferred from homology"/>
<dbReference type="InterPro" id="IPR036812">
    <property type="entry name" value="NAD(P)_OxRdtase_dom_sf"/>
</dbReference>
<dbReference type="FunFam" id="3.20.20.100:FF:000026">
    <property type="entry name" value="Gamma-cysteine synthetase regulatory subunit, putative"/>
    <property type="match status" value="1"/>
</dbReference>
<evidence type="ECO:0000256" key="1">
    <source>
        <dbReference type="ARBA" id="ARBA00005006"/>
    </source>
</evidence>
<dbReference type="OrthoDB" id="5596051at2759"/>
<dbReference type="Proteomes" id="UP000001628">
    <property type="component" value="Unassembled WGS sequence"/>
</dbReference>
<dbReference type="Pfam" id="PF00248">
    <property type="entry name" value="Aldo_ket_red"/>
    <property type="match status" value="1"/>
</dbReference>
<evidence type="ECO:0000256" key="9">
    <source>
        <dbReference type="ARBA" id="ARBA00032926"/>
    </source>
</evidence>
<keyword evidence="4" id="KW-0317">Glutathione biosynthesis</keyword>
<comment type="similarity">
    <text evidence="2">Belongs to the aldo/keto reductase family. Glutamate--cysteine ligase light chain subfamily.</text>
</comment>
<dbReference type="HOGENOM" id="CLU_055657_0_0_1"/>
<dbReference type="KEGG" id="pbn:PADG_06130"/>
<keyword evidence="5" id="KW-0560">Oxidoreductase</keyword>
<evidence type="ECO:0000256" key="8">
    <source>
        <dbReference type="ARBA" id="ARBA00031732"/>
    </source>
</evidence>